<reference evidence="2 3" key="1">
    <citation type="submission" date="2017-12" db="EMBL/GenBank/DDBJ databases">
        <title>Gene loss provides genomic basis for host adaptation in cereal stripe rust fungi.</title>
        <authorList>
            <person name="Xia C."/>
        </authorList>
    </citation>
    <scope>NUCLEOTIDE SEQUENCE [LARGE SCALE GENOMIC DNA]</scope>
    <source>
        <strain evidence="2 3">93TX-2</strain>
    </source>
</reference>
<evidence type="ECO:0000256" key="1">
    <source>
        <dbReference type="SAM" id="MobiDB-lite"/>
    </source>
</evidence>
<dbReference type="OrthoDB" id="2507496at2759"/>
<protein>
    <submittedName>
        <fullName evidence="2">Uncharacterized protein</fullName>
    </submittedName>
</protein>
<dbReference type="VEuPathDB" id="FungiDB:PSTT_07486"/>
<proteinExistence type="predicted"/>
<reference evidence="3" key="2">
    <citation type="journal article" date="2018" name="BMC Genomics">
        <title>Genomic insights into host adaptation between the wheat stripe rust pathogen (Puccinia striiformis f. sp. tritici) and the barley stripe rust pathogen (Puccinia striiformis f. sp. hordei).</title>
        <authorList>
            <person name="Xia C."/>
            <person name="Wang M."/>
            <person name="Yin C."/>
            <person name="Cornejo O.E."/>
            <person name="Hulbert S.H."/>
            <person name="Chen X."/>
        </authorList>
    </citation>
    <scope>NUCLEOTIDE SEQUENCE [LARGE SCALE GENOMIC DNA]</scope>
    <source>
        <strain evidence="3">93TX-2</strain>
    </source>
</reference>
<feature type="compositionally biased region" description="Polar residues" evidence="1">
    <location>
        <begin position="504"/>
        <end position="515"/>
    </location>
</feature>
<evidence type="ECO:0000313" key="2">
    <source>
        <dbReference type="EMBL" id="POW11957.1"/>
    </source>
</evidence>
<comment type="caution">
    <text evidence="2">The sequence shown here is derived from an EMBL/GenBank/DDBJ whole genome shotgun (WGS) entry which is preliminary data.</text>
</comment>
<dbReference type="AlphaFoldDB" id="A0A2S4VQY3"/>
<keyword evidence="3" id="KW-1185">Reference proteome</keyword>
<feature type="region of interest" description="Disordered" evidence="1">
    <location>
        <begin position="556"/>
        <end position="647"/>
    </location>
</feature>
<dbReference type="EMBL" id="PKSM01000107">
    <property type="protein sequence ID" value="POW11957.1"/>
    <property type="molecule type" value="Genomic_DNA"/>
</dbReference>
<feature type="region of interest" description="Disordered" evidence="1">
    <location>
        <begin position="1"/>
        <end position="34"/>
    </location>
</feature>
<name>A0A2S4VQY3_9BASI</name>
<accession>A0A2S4VQY3</accession>
<sequence>MQQPGDELDLNNLIPPLPFPDEPSHSSRSNHQAQEFNSHYELPSMAASYSGMDQRYQPYPAYYHTPAVQYSGSHLTPTHSGVPAYQNPGMTVYHGSPTYQAAPGHPSSMVAPAPHPGQYFSTYNSSPTSPPVSRLNLTAASRHHMTPPILQVPVQPPESSNPAPPCKAITSNGANSPSVAHHPVTLEYLVYWKTTAFQMAENRTAASVTTPKDWDKMEHDQEIIWEPVLGNLSWADVQKEVIKILDGTRPLLGKHLDALSSSNLISWQFTLVHDTVYGVAKKVILSSDEDFADFVAAVHLHPKWPIKIKIVMPHPATRSKQVQVVQKGNDNLTMSYGNDKDRLKLEHLQARQTANPKADITASSVTPFIERITRHIMEKYSCTTESMRIKDPQDPLASIRIHGPNLWIWGRALYHNAPGVDEDHPPRDKTHFASEPKRVYTRVEDAVRNKTGKGSSKGNNRPVRPLPISGSDSDASPRPKFTPSRVSTSGRIMAPRLAPPGEQTIYSHQGPNGSGNEEDELESITSDLPDVELYRRAPPASRALSTTSTDIEIMRAPADMQGPERSPARKIARSPVNGLDRSISRLNFNQRRRPAASVSPQRKAGRGGSQASTVDHSHGPAGSAASDVPEGAEEIEEEPPFRGSARNLPNLNAAGLALTMDEFLDHCNFSRDNHTPRVLIGLSQVHHWDFFYREASVSDLLRLGYPFAIATQLLRGAHLLEATHVERSSHDNSTEDE</sequence>
<dbReference type="VEuPathDB" id="FungiDB:PSHT_08261"/>
<reference evidence="3" key="3">
    <citation type="journal article" date="2018" name="Mol. Plant Microbe Interact.">
        <title>Genome sequence resources for the wheat stripe rust pathogen (Puccinia striiformis f. sp. tritici) and the barley stripe rust pathogen (Puccinia striiformis f. sp. hordei).</title>
        <authorList>
            <person name="Xia C."/>
            <person name="Wang M."/>
            <person name="Yin C."/>
            <person name="Cornejo O.E."/>
            <person name="Hulbert S.H."/>
            <person name="Chen X."/>
        </authorList>
    </citation>
    <scope>NUCLEOTIDE SEQUENCE [LARGE SCALE GENOMIC DNA]</scope>
    <source>
        <strain evidence="3">93TX-2</strain>
    </source>
</reference>
<organism evidence="2 3">
    <name type="scientific">Puccinia striiformis</name>
    <dbReference type="NCBI Taxonomy" id="27350"/>
    <lineage>
        <taxon>Eukaryota</taxon>
        <taxon>Fungi</taxon>
        <taxon>Dikarya</taxon>
        <taxon>Basidiomycota</taxon>
        <taxon>Pucciniomycotina</taxon>
        <taxon>Pucciniomycetes</taxon>
        <taxon>Pucciniales</taxon>
        <taxon>Pucciniaceae</taxon>
        <taxon>Puccinia</taxon>
    </lineage>
</organism>
<evidence type="ECO:0000313" key="3">
    <source>
        <dbReference type="Proteomes" id="UP000238274"/>
    </source>
</evidence>
<feature type="region of interest" description="Disordered" evidence="1">
    <location>
        <begin position="155"/>
        <end position="177"/>
    </location>
</feature>
<gene>
    <name evidence="2" type="ORF">PSHT_08261</name>
</gene>
<feature type="compositionally biased region" description="Basic and acidic residues" evidence="1">
    <location>
        <begin position="421"/>
        <end position="448"/>
    </location>
</feature>
<feature type="region of interest" description="Disordered" evidence="1">
    <location>
        <begin position="420"/>
        <end position="520"/>
    </location>
</feature>
<dbReference type="Proteomes" id="UP000238274">
    <property type="component" value="Unassembled WGS sequence"/>
</dbReference>